<organism evidence="2 3">
    <name type="scientific">Eragrostis curvula</name>
    <name type="common">weeping love grass</name>
    <dbReference type="NCBI Taxonomy" id="38414"/>
    <lineage>
        <taxon>Eukaryota</taxon>
        <taxon>Viridiplantae</taxon>
        <taxon>Streptophyta</taxon>
        <taxon>Embryophyta</taxon>
        <taxon>Tracheophyta</taxon>
        <taxon>Spermatophyta</taxon>
        <taxon>Magnoliopsida</taxon>
        <taxon>Liliopsida</taxon>
        <taxon>Poales</taxon>
        <taxon>Poaceae</taxon>
        <taxon>PACMAD clade</taxon>
        <taxon>Chloridoideae</taxon>
        <taxon>Eragrostideae</taxon>
        <taxon>Eragrostidinae</taxon>
        <taxon>Eragrostis</taxon>
    </lineage>
</organism>
<evidence type="ECO:0000313" key="3">
    <source>
        <dbReference type="Proteomes" id="UP000324897"/>
    </source>
</evidence>
<keyword evidence="1" id="KW-1133">Transmembrane helix</keyword>
<evidence type="ECO:0000313" key="2">
    <source>
        <dbReference type="EMBL" id="TVU18470.1"/>
    </source>
</evidence>
<name>A0A5J9U5P8_9POAL</name>
<feature type="transmembrane region" description="Helical" evidence="1">
    <location>
        <begin position="83"/>
        <end position="109"/>
    </location>
</feature>
<sequence length="163" mass="18402">MVSGQHIGVDETQKSMKSCGLDVVQCDMFTSAMELRSCALKTGKRAVKMKLLLAKYMSISIYKLCLFMQVVHSAPPQISSDLVIFFPICSIDLLSFVISTPFPLGCVCFHVPLCRHYNRPEFHLVLVKLPGWELRRPTTGANKAFAITMPARIICLVFYRRKN</sequence>
<comment type="caution">
    <text evidence="2">The sequence shown here is derived from an EMBL/GenBank/DDBJ whole genome shotgun (WGS) entry which is preliminary data.</text>
</comment>
<dbReference type="Proteomes" id="UP000324897">
    <property type="component" value="Chromosome 7"/>
</dbReference>
<reference evidence="2 3" key="1">
    <citation type="journal article" date="2019" name="Sci. Rep.">
        <title>A high-quality genome of Eragrostis curvula grass provides insights into Poaceae evolution and supports new strategies to enhance forage quality.</title>
        <authorList>
            <person name="Carballo J."/>
            <person name="Santos B.A.C.M."/>
            <person name="Zappacosta D."/>
            <person name="Garbus I."/>
            <person name="Selva J.P."/>
            <person name="Gallo C.A."/>
            <person name="Diaz A."/>
            <person name="Albertini E."/>
            <person name="Caccamo M."/>
            <person name="Echenique V."/>
        </authorList>
    </citation>
    <scope>NUCLEOTIDE SEQUENCE [LARGE SCALE GENOMIC DNA]</scope>
    <source>
        <strain evidence="3">cv. Victoria</strain>
        <tissue evidence="2">Leaf</tissue>
    </source>
</reference>
<keyword evidence="1" id="KW-0812">Transmembrane</keyword>
<evidence type="ECO:0000256" key="1">
    <source>
        <dbReference type="SAM" id="Phobius"/>
    </source>
</evidence>
<feature type="transmembrane region" description="Helical" evidence="1">
    <location>
        <begin position="51"/>
        <end position="71"/>
    </location>
</feature>
<dbReference type="EMBL" id="RWGY01000029">
    <property type="protein sequence ID" value="TVU18470.1"/>
    <property type="molecule type" value="Genomic_DNA"/>
</dbReference>
<keyword evidence="3" id="KW-1185">Reference proteome</keyword>
<dbReference type="AlphaFoldDB" id="A0A5J9U5P8"/>
<feature type="non-terminal residue" evidence="2">
    <location>
        <position position="1"/>
    </location>
</feature>
<keyword evidence="1" id="KW-0472">Membrane</keyword>
<accession>A0A5J9U5P8</accession>
<protein>
    <submittedName>
        <fullName evidence="2">Uncharacterized protein</fullName>
    </submittedName>
</protein>
<dbReference type="Gramene" id="TVU18470">
    <property type="protein sequence ID" value="TVU18470"/>
    <property type="gene ID" value="EJB05_34572"/>
</dbReference>
<proteinExistence type="predicted"/>
<feature type="non-terminal residue" evidence="2">
    <location>
        <position position="163"/>
    </location>
</feature>
<gene>
    <name evidence="2" type="ORF">EJB05_34572</name>
</gene>